<evidence type="ECO:0000256" key="1">
    <source>
        <dbReference type="SAM" id="SignalP"/>
    </source>
</evidence>
<dbReference type="EMBL" id="CM008053">
    <property type="protein sequence ID" value="PVH33681.1"/>
    <property type="molecule type" value="Genomic_DNA"/>
</dbReference>
<dbReference type="Proteomes" id="UP000243499">
    <property type="component" value="Chromosome 8"/>
</dbReference>
<gene>
    <name evidence="2" type="ORF">PAHAL_8G044500</name>
</gene>
<proteinExistence type="predicted"/>
<sequence>MVQPQQQPWADAARRKRKLWRACVLLRAAGAVVDGAPVVPAPTVPECHCSGVNPCLGSI</sequence>
<organism evidence="2">
    <name type="scientific">Panicum hallii</name>
    <dbReference type="NCBI Taxonomy" id="206008"/>
    <lineage>
        <taxon>Eukaryota</taxon>
        <taxon>Viridiplantae</taxon>
        <taxon>Streptophyta</taxon>
        <taxon>Embryophyta</taxon>
        <taxon>Tracheophyta</taxon>
        <taxon>Spermatophyta</taxon>
        <taxon>Magnoliopsida</taxon>
        <taxon>Liliopsida</taxon>
        <taxon>Poales</taxon>
        <taxon>Poaceae</taxon>
        <taxon>PACMAD clade</taxon>
        <taxon>Panicoideae</taxon>
        <taxon>Panicodae</taxon>
        <taxon>Paniceae</taxon>
        <taxon>Panicinae</taxon>
        <taxon>Panicum</taxon>
        <taxon>Panicum sect. Panicum</taxon>
    </lineage>
</organism>
<keyword evidence="1" id="KW-0732">Signal</keyword>
<feature type="signal peptide" evidence="1">
    <location>
        <begin position="1"/>
        <end position="35"/>
    </location>
</feature>
<dbReference type="AlphaFoldDB" id="A0A2T8I7N3"/>
<dbReference type="Gramene" id="PVH33681">
    <property type="protein sequence ID" value="PVH33681"/>
    <property type="gene ID" value="PAHAL_8G044500"/>
</dbReference>
<feature type="chain" id="PRO_5015737186" evidence="1">
    <location>
        <begin position="36"/>
        <end position="59"/>
    </location>
</feature>
<accession>A0A2T8I7N3</accession>
<protein>
    <submittedName>
        <fullName evidence="2">Uncharacterized protein</fullName>
    </submittedName>
</protein>
<reference evidence="2" key="1">
    <citation type="submission" date="2018-04" db="EMBL/GenBank/DDBJ databases">
        <title>WGS assembly of Panicum hallii.</title>
        <authorList>
            <person name="Lovell J."/>
            <person name="Jenkins J."/>
            <person name="Lowry D."/>
            <person name="Mamidi S."/>
            <person name="Sreedasyam A."/>
            <person name="Weng X."/>
            <person name="Barry K."/>
            <person name="Bonette J."/>
            <person name="Campitelli B."/>
            <person name="Daum C."/>
            <person name="Gordon S."/>
            <person name="Gould B."/>
            <person name="Lipzen A."/>
            <person name="Macqueen A."/>
            <person name="Palacio-Mejia J."/>
            <person name="Plott C."/>
            <person name="Shakirov E."/>
            <person name="Shu S."/>
            <person name="Yoshinaga Y."/>
            <person name="Zane M."/>
            <person name="Rokhsar D."/>
            <person name="Grimwood J."/>
            <person name="Schmutz J."/>
            <person name="Juenger T."/>
        </authorList>
    </citation>
    <scope>NUCLEOTIDE SEQUENCE [LARGE SCALE GENOMIC DNA]</scope>
    <source>
        <strain evidence="2">FIL2</strain>
    </source>
</reference>
<evidence type="ECO:0000313" key="2">
    <source>
        <dbReference type="EMBL" id="PVH33681.1"/>
    </source>
</evidence>
<name>A0A2T8I7N3_9POAL</name>